<gene>
    <name evidence="2" type="ORF">MUS_2113</name>
</gene>
<organism evidence="2 3">
    <name type="scientific">Bacillus amyloliquefaciens (strain Y2)</name>
    <name type="common">Bacillus amyloliquefaciens subsp. plantarum (strain B9601-Y2)</name>
    <dbReference type="NCBI Taxonomy" id="1155777"/>
    <lineage>
        <taxon>Bacteria</taxon>
        <taxon>Bacillati</taxon>
        <taxon>Bacillota</taxon>
        <taxon>Bacilli</taxon>
        <taxon>Bacillales</taxon>
        <taxon>Bacillaceae</taxon>
        <taxon>Bacillus</taxon>
        <taxon>Bacillus amyloliquefaciens group</taxon>
    </lineage>
</organism>
<evidence type="ECO:0000313" key="2">
    <source>
        <dbReference type="EMBL" id="AFJ62072.1"/>
    </source>
</evidence>
<dbReference type="EMBL" id="CP003332">
    <property type="protein sequence ID" value="AFJ62072.1"/>
    <property type="molecule type" value="Genomic_DNA"/>
</dbReference>
<protein>
    <recommendedName>
        <fullName evidence="4">YoaW</fullName>
    </recommendedName>
</protein>
<reference evidence="2 3" key="1">
    <citation type="journal article" date="2012" name="J. Biotechnol.">
        <title>Genome sequence of the plant growth promoting strain Bacillus amyloliquefaciens subsp. plantarum B9601-Y2 and expression of mersacidin and other secondary metabolites.</title>
        <authorList>
            <person name="He P."/>
            <person name="Hao K."/>
            <person name="Blom J."/>
            <person name="Ruckert C."/>
            <person name="Vater J."/>
            <person name="Mao Z."/>
            <person name="Wu Y."/>
            <person name="Hou M."/>
            <person name="He P."/>
            <person name="He Y."/>
            <person name="Borriss R."/>
        </authorList>
    </citation>
    <scope>NUCLEOTIDE SEQUENCE [LARGE SCALE GENOMIC DNA]</scope>
    <source>
        <strain evidence="2">Y2</strain>
    </source>
</reference>
<evidence type="ECO:0000256" key="1">
    <source>
        <dbReference type="SAM" id="SignalP"/>
    </source>
</evidence>
<feature type="signal peptide" evidence="1">
    <location>
        <begin position="1"/>
        <end position="25"/>
    </location>
</feature>
<accession>I2C5Z8</accession>
<evidence type="ECO:0008006" key="4">
    <source>
        <dbReference type="Google" id="ProtNLM"/>
    </source>
</evidence>
<evidence type="ECO:0000313" key="3">
    <source>
        <dbReference type="Proteomes" id="UP000002878"/>
    </source>
</evidence>
<feature type="chain" id="PRO_5003655969" description="YoaW" evidence="1">
    <location>
        <begin position="26"/>
        <end position="144"/>
    </location>
</feature>
<dbReference type="HOGENOM" id="CLU_150476_0_0_9"/>
<keyword evidence="1" id="KW-0732">Signal</keyword>
<dbReference type="AlphaFoldDB" id="I2C5Z8"/>
<dbReference type="PATRIC" id="fig|1126211.3.peg.2027"/>
<proteinExistence type="predicted"/>
<dbReference type="Proteomes" id="UP000002878">
    <property type="component" value="Chromosome"/>
</dbReference>
<name>I2C5Z8_BACAY</name>
<sequence length="144" mass="16198">MQMKKYWICIAVFLLCFSGIHSAKAATTEFGSKTSFTLEGNAKEFHIENPGAVAADDYFLGYKFTIMNNSSCGLSMKLQRMALNGNFYTLSSKNYSGSWLNLSAQDKKSIDPYHKYRILVESSSNVCGPAYIKGLYGVEYYHFD</sequence>
<dbReference type="KEGG" id="bqy:MUS_2113"/>